<gene>
    <name evidence="1" type="ORF">CAP_1452</name>
</gene>
<keyword evidence="2" id="KW-1185">Reference proteome</keyword>
<reference evidence="1 2" key="1">
    <citation type="submission" date="2013-05" db="EMBL/GenBank/DDBJ databases">
        <title>Genome assembly of Chondromyces apiculatus DSM 436.</title>
        <authorList>
            <person name="Sharma G."/>
            <person name="Khatri I."/>
            <person name="Kaur C."/>
            <person name="Mayilraj S."/>
            <person name="Subramanian S."/>
        </authorList>
    </citation>
    <scope>NUCLEOTIDE SEQUENCE [LARGE SCALE GENOMIC DNA]</scope>
    <source>
        <strain evidence="1 2">DSM 436</strain>
    </source>
</reference>
<proteinExistence type="predicted"/>
<name>A0A017TD58_9BACT</name>
<accession>A0A017TD58</accession>
<evidence type="ECO:0000313" key="2">
    <source>
        <dbReference type="Proteomes" id="UP000019678"/>
    </source>
</evidence>
<evidence type="ECO:0000313" key="1">
    <source>
        <dbReference type="EMBL" id="EYF06755.1"/>
    </source>
</evidence>
<comment type="caution">
    <text evidence="1">The sequence shown here is derived from an EMBL/GenBank/DDBJ whole genome shotgun (WGS) entry which is preliminary data.</text>
</comment>
<organism evidence="1 2">
    <name type="scientific">Chondromyces apiculatus DSM 436</name>
    <dbReference type="NCBI Taxonomy" id="1192034"/>
    <lineage>
        <taxon>Bacteria</taxon>
        <taxon>Pseudomonadati</taxon>
        <taxon>Myxococcota</taxon>
        <taxon>Polyangia</taxon>
        <taxon>Polyangiales</taxon>
        <taxon>Polyangiaceae</taxon>
        <taxon>Chondromyces</taxon>
    </lineage>
</organism>
<dbReference type="EMBL" id="ASRX01000014">
    <property type="protein sequence ID" value="EYF06755.1"/>
    <property type="molecule type" value="Genomic_DNA"/>
</dbReference>
<dbReference type="RefSeq" id="WP_044239096.1">
    <property type="nucleotide sequence ID" value="NZ_ASRX01000014.1"/>
</dbReference>
<dbReference type="AlphaFoldDB" id="A0A017TD58"/>
<protein>
    <submittedName>
        <fullName evidence="1">Uncharacterized protein</fullName>
    </submittedName>
</protein>
<dbReference type="STRING" id="1192034.CAP_1452"/>
<sequence length="134" mass="14296">MTPSKVALVLGGVVVLGVGAAVALVFTLDGGPEGPDPAWSERVPFEAARWRSAGALERGAMALELKRTRALEGRRIAEVERELGRAQRMPGSTHYAWSLGKREGGGDPYEELLVASVDEEGVIRSVLIVDDEGE</sequence>
<dbReference type="Proteomes" id="UP000019678">
    <property type="component" value="Unassembled WGS sequence"/>
</dbReference>